<protein>
    <submittedName>
        <fullName evidence="3">NERD domain-containing protein</fullName>
    </submittedName>
</protein>
<dbReference type="AlphaFoldDB" id="A0A9Q9BLX9"/>
<evidence type="ECO:0000313" key="5">
    <source>
        <dbReference type="Proteomes" id="UP001057381"/>
    </source>
</evidence>
<accession>A0A9Q9BLX9</accession>
<evidence type="ECO:0000313" key="2">
    <source>
        <dbReference type="EMBL" id="KAA1039289.1"/>
    </source>
</evidence>
<dbReference type="RefSeq" id="WP_149459183.1">
    <property type="nucleotide sequence ID" value="NZ_CP073809.1"/>
</dbReference>
<dbReference type="InterPro" id="IPR011528">
    <property type="entry name" value="NERD"/>
</dbReference>
<feature type="domain" description="NERD" evidence="1">
    <location>
        <begin position="37"/>
        <end position="141"/>
    </location>
</feature>
<organism evidence="3 5">
    <name type="scientific">Macrococcus equipercicus</name>
    <dbReference type="NCBI Taxonomy" id="69967"/>
    <lineage>
        <taxon>Bacteria</taxon>
        <taxon>Bacillati</taxon>
        <taxon>Bacillota</taxon>
        <taxon>Bacilli</taxon>
        <taxon>Bacillales</taxon>
        <taxon>Staphylococcaceae</taxon>
        <taxon>Macrococcus</taxon>
    </lineage>
</organism>
<dbReference type="EMBL" id="SCWC02000004">
    <property type="protein sequence ID" value="KAA1039289.1"/>
    <property type="molecule type" value="Genomic_DNA"/>
</dbReference>
<sequence length="306" mass="35435">MLLKSYSKSHEFVYLEALEKRVTLVDEDYRQLMKHRSGLDGEKQFFKLLESLDSVVIWDLLLEAEDYAQYDFIVIAGGHVLLFDVKNNGGIYQYDQGNMIGRNARIIKDYRPQLERARYMLDKVLQDSGITAKITSRIVFINETFRLVGFDGDARVVFPAQCPQIVDYLNTLEVTPRDIAIGKTLVAKHAGHYPYSNRKTTDYECVDSRLRCMDCRQLFTPVLYQQYVDCSCGHSMKREAVMMANLHELMLIKNDSFTIAEAMDWTMSSRTTVKRFLRKHAIKMGNNRSTKYKLKPFEGQNSDGVR</sequence>
<reference evidence="2 4" key="1">
    <citation type="submission" date="2019-09" db="EMBL/GenBank/DDBJ databases">
        <authorList>
            <person name="Mazhar S."/>
            <person name="Altermann E."/>
            <person name="Hill C."/>
            <person name="Mcauliffe O."/>
        </authorList>
    </citation>
    <scope>NUCLEOTIDE SEQUENCE [LARGE SCALE GENOMIC DNA]</scope>
    <source>
        <strain evidence="2 4">ATCC 51831</strain>
    </source>
</reference>
<dbReference type="KEGG" id="mequ:KFV11_10200"/>
<dbReference type="Proteomes" id="UP001057381">
    <property type="component" value="Chromosome"/>
</dbReference>
<dbReference type="OrthoDB" id="2417001at2"/>
<name>A0A9Q9BLX9_9STAP</name>
<proteinExistence type="predicted"/>
<keyword evidence="4" id="KW-1185">Reference proteome</keyword>
<gene>
    <name evidence="2" type="ORF">ERX35_006875</name>
    <name evidence="3" type="ORF">KFV11_10200</name>
</gene>
<dbReference type="Pfam" id="PF08378">
    <property type="entry name" value="NERD"/>
    <property type="match status" value="1"/>
</dbReference>
<dbReference type="EMBL" id="CP073809">
    <property type="protein sequence ID" value="UTH13580.1"/>
    <property type="molecule type" value="Genomic_DNA"/>
</dbReference>
<dbReference type="Proteomes" id="UP000295735">
    <property type="component" value="Unassembled WGS sequence"/>
</dbReference>
<evidence type="ECO:0000313" key="3">
    <source>
        <dbReference type="EMBL" id="UTH13580.1"/>
    </source>
</evidence>
<evidence type="ECO:0000313" key="4">
    <source>
        <dbReference type="Proteomes" id="UP000295735"/>
    </source>
</evidence>
<reference evidence="3" key="2">
    <citation type="submission" date="2021-04" db="EMBL/GenBank/DDBJ databases">
        <title>Complete Genome Sequences of Macrococcus spp. from dog and cattle.</title>
        <authorList>
            <person name="Schwendener S."/>
            <person name="Perreten V."/>
        </authorList>
    </citation>
    <scope>NUCLEOTIDE SEQUENCE</scope>
    <source>
        <strain evidence="3">Epi0143-OL</strain>
    </source>
</reference>
<evidence type="ECO:0000259" key="1">
    <source>
        <dbReference type="Pfam" id="PF08378"/>
    </source>
</evidence>